<dbReference type="AlphaFoldDB" id="A0A7X0SGW2"/>
<name>A0A7X0SGW2_9BACL</name>
<feature type="domain" description="Response regulatory" evidence="6">
    <location>
        <begin position="3"/>
        <end position="120"/>
    </location>
</feature>
<dbReference type="Pfam" id="PF12833">
    <property type="entry name" value="HTH_18"/>
    <property type="match status" value="1"/>
</dbReference>
<gene>
    <name evidence="7" type="ORF">H7C18_02450</name>
</gene>
<organism evidence="7 8">
    <name type="scientific">Cohnella zeiphila</name>
    <dbReference type="NCBI Taxonomy" id="2761120"/>
    <lineage>
        <taxon>Bacteria</taxon>
        <taxon>Bacillati</taxon>
        <taxon>Bacillota</taxon>
        <taxon>Bacilli</taxon>
        <taxon>Bacillales</taxon>
        <taxon>Paenibacillaceae</taxon>
        <taxon>Cohnella</taxon>
    </lineage>
</organism>
<feature type="modified residue" description="4-aspartylphosphate" evidence="4">
    <location>
        <position position="55"/>
    </location>
</feature>
<dbReference type="InterPro" id="IPR009057">
    <property type="entry name" value="Homeodomain-like_sf"/>
</dbReference>
<dbReference type="SUPFAM" id="SSF46689">
    <property type="entry name" value="Homeodomain-like"/>
    <property type="match status" value="2"/>
</dbReference>
<dbReference type="Gene3D" id="3.40.50.2300">
    <property type="match status" value="1"/>
</dbReference>
<evidence type="ECO:0000256" key="4">
    <source>
        <dbReference type="PROSITE-ProRule" id="PRU00169"/>
    </source>
</evidence>
<dbReference type="RefSeq" id="WP_185127416.1">
    <property type="nucleotide sequence ID" value="NZ_JACJVO010000002.1"/>
</dbReference>
<dbReference type="SMART" id="SM00448">
    <property type="entry name" value="REC"/>
    <property type="match status" value="1"/>
</dbReference>
<dbReference type="InterPro" id="IPR041522">
    <property type="entry name" value="CdaR_GGDEF"/>
</dbReference>
<dbReference type="InterPro" id="IPR011006">
    <property type="entry name" value="CheY-like_superfamily"/>
</dbReference>
<evidence type="ECO:0000259" key="6">
    <source>
        <dbReference type="PROSITE" id="PS50110"/>
    </source>
</evidence>
<dbReference type="PROSITE" id="PS01124">
    <property type="entry name" value="HTH_ARAC_FAMILY_2"/>
    <property type="match status" value="1"/>
</dbReference>
<keyword evidence="3" id="KW-0804">Transcription</keyword>
<reference evidence="7 8" key="1">
    <citation type="submission" date="2020-08" db="EMBL/GenBank/DDBJ databases">
        <title>Cohnella phylogeny.</title>
        <authorList>
            <person name="Dunlap C."/>
        </authorList>
    </citation>
    <scope>NUCLEOTIDE SEQUENCE [LARGE SCALE GENOMIC DNA]</scope>
    <source>
        <strain evidence="7 8">CBP 2801</strain>
    </source>
</reference>
<feature type="domain" description="HTH araC/xylS-type" evidence="5">
    <location>
        <begin position="403"/>
        <end position="502"/>
    </location>
</feature>
<dbReference type="PRINTS" id="PR00032">
    <property type="entry name" value="HTHARAC"/>
</dbReference>
<dbReference type="SMART" id="SM00342">
    <property type="entry name" value="HTH_ARAC"/>
    <property type="match status" value="1"/>
</dbReference>
<proteinExistence type="predicted"/>
<dbReference type="InterPro" id="IPR001789">
    <property type="entry name" value="Sig_transdc_resp-reg_receiver"/>
</dbReference>
<dbReference type="PANTHER" id="PTHR43280">
    <property type="entry name" value="ARAC-FAMILY TRANSCRIPTIONAL REGULATOR"/>
    <property type="match status" value="1"/>
</dbReference>
<evidence type="ECO:0000256" key="1">
    <source>
        <dbReference type="ARBA" id="ARBA00023015"/>
    </source>
</evidence>
<dbReference type="InterPro" id="IPR018060">
    <property type="entry name" value="HTH_AraC"/>
</dbReference>
<evidence type="ECO:0000256" key="2">
    <source>
        <dbReference type="ARBA" id="ARBA00023125"/>
    </source>
</evidence>
<dbReference type="GO" id="GO:0043565">
    <property type="term" value="F:sequence-specific DNA binding"/>
    <property type="evidence" value="ECO:0007669"/>
    <property type="project" value="InterPro"/>
</dbReference>
<evidence type="ECO:0000259" key="5">
    <source>
        <dbReference type="PROSITE" id="PS01124"/>
    </source>
</evidence>
<dbReference type="GO" id="GO:0003700">
    <property type="term" value="F:DNA-binding transcription factor activity"/>
    <property type="evidence" value="ECO:0007669"/>
    <property type="project" value="InterPro"/>
</dbReference>
<accession>A0A7X0SGW2</accession>
<evidence type="ECO:0000313" key="7">
    <source>
        <dbReference type="EMBL" id="MBB6729754.1"/>
    </source>
</evidence>
<dbReference type="PROSITE" id="PS50110">
    <property type="entry name" value="RESPONSE_REGULATORY"/>
    <property type="match status" value="1"/>
</dbReference>
<keyword evidence="4" id="KW-0597">Phosphoprotein</keyword>
<dbReference type="SUPFAM" id="SSF52172">
    <property type="entry name" value="CheY-like"/>
    <property type="match status" value="1"/>
</dbReference>
<sequence>MIRIAVVDDEERIRHGLVKLIGQYGELFQVVAACASGQELLDRMGGLRLDLIITDIKMPQMTGLQMIERVRRRDTKVKFAVLSGFNDFAFARQAIRFGVEDYLLKPVDEEELAELLHRVHGQAEQERYRKSVAVDEHLRLLLRSEIKHLPEHMAQGAVRELGRTSLLRDHFAVFVLRCEPDAAAEAIERSTDVWSRERKVIAWEPRLLVIAAAIGKGDHADTIRELGHTLLQRLPQSTQARVGASGIHQGPAKLREAYLEAENCLQTCWYEPGAKAMLDAFHAPKPAETDPNPALMLDREFRPALQLLDLDRAGQALRGWLDDLIGRRASWRTLREGSEAVFDLIRCEKRERRLPVGEETEDAAALVPVLFPNGAAFSAAFLAAAEKQLGALGSAKQENRVVETVKAFVQTHYTEELELQRLADTVFLTPSYLSKLFKTETGETITDYIISVRIERAKERLIKEPALKTYEIGERVGYPDPTYFNKVFKKVVGLTPKEYRERVRL</sequence>
<keyword evidence="8" id="KW-1185">Reference proteome</keyword>
<evidence type="ECO:0000313" key="8">
    <source>
        <dbReference type="Proteomes" id="UP000564644"/>
    </source>
</evidence>
<dbReference type="InterPro" id="IPR020449">
    <property type="entry name" value="Tscrpt_reg_AraC-type_HTH"/>
</dbReference>
<dbReference type="GO" id="GO:0000160">
    <property type="term" value="P:phosphorelay signal transduction system"/>
    <property type="evidence" value="ECO:0007669"/>
    <property type="project" value="InterPro"/>
</dbReference>
<dbReference type="Pfam" id="PF00072">
    <property type="entry name" value="Response_reg"/>
    <property type="match status" value="1"/>
</dbReference>
<evidence type="ECO:0000256" key="3">
    <source>
        <dbReference type="ARBA" id="ARBA00023163"/>
    </source>
</evidence>
<dbReference type="Proteomes" id="UP000564644">
    <property type="component" value="Unassembled WGS sequence"/>
</dbReference>
<dbReference type="Gene3D" id="1.10.10.60">
    <property type="entry name" value="Homeodomain-like"/>
    <property type="match status" value="2"/>
</dbReference>
<dbReference type="CDD" id="cd17536">
    <property type="entry name" value="REC_YesN-like"/>
    <property type="match status" value="1"/>
</dbReference>
<keyword evidence="1" id="KW-0805">Transcription regulation</keyword>
<dbReference type="EMBL" id="JACJVO010000002">
    <property type="protein sequence ID" value="MBB6729754.1"/>
    <property type="molecule type" value="Genomic_DNA"/>
</dbReference>
<comment type="caution">
    <text evidence="7">The sequence shown here is derived from an EMBL/GenBank/DDBJ whole genome shotgun (WGS) entry which is preliminary data.</text>
</comment>
<dbReference type="PANTHER" id="PTHR43280:SF28">
    <property type="entry name" value="HTH-TYPE TRANSCRIPTIONAL ACTIVATOR RHAS"/>
    <property type="match status" value="1"/>
</dbReference>
<dbReference type="Pfam" id="PF17853">
    <property type="entry name" value="GGDEF_2"/>
    <property type="match status" value="1"/>
</dbReference>
<protein>
    <submittedName>
        <fullName evidence="7">Response regulator</fullName>
    </submittedName>
</protein>
<keyword evidence="2" id="KW-0238">DNA-binding</keyword>